<evidence type="ECO:0000256" key="3">
    <source>
        <dbReference type="ARBA" id="ARBA00022475"/>
    </source>
</evidence>
<evidence type="ECO:0000256" key="1">
    <source>
        <dbReference type="ARBA" id="ARBA00004162"/>
    </source>
</evidence>
<dbReference type="Pfam" id="PF13677">
    <property type="entry name" value="MotB_plug"/>
    <property type="match status" value="1"/>
</dbReference>
<organism evidence="11 12">
    <name type="scientific">SAR92 clade bacterium H455</name>
    <dbReference type="NCBI Taxonomy" id="2974818"/>
    <lineage>
        <taxon>Bacteria</taxon>
        <taxon>Pseudomonadati</taxon>
        <taxon>Pseudomonadota</taxon>
        <taxon>Gammaproteobacteria</taxon>
        <taxon>Cellvibrionales</taxon>
        <taxon>Porticoccaceae</taxon>
        <taxon>SAR92 clade</taxon>
    </lineage>
</organism>
<keyword evidence="4 9" id="KW-0812">Transmembrane</keyword>
<dbReference type="SUPFAM" id="SSF103088">
    <property type="entry name" value="OmpA-like"/>
    <property type="match status" value="1"/>
</dbReference>
<feature type="region of interest" description="Disordered" evidence="8">
    <location>
        <begin position="218"/>
        <end position="250"/>
    </location>
</feature>
<feature type="region of interest" description="Disordered" evidence="8">
    <location>
        <begin position="173"/>
        <end position="195"/>
    </location>
</feature>
<evidence type="ECO:0000256" key="9">
    <source>
        <dbReference type="SAM" id="Phobius"/>
    </source>
</evidence>
<evidence type="ECO:0000256" key="7">
    <source>
        <dbReference type="PROSITE-ProRule" id="PRU00473"/>
    </source>
</evidence>
<dbReference type="InterPro" id="IPR025713">
    <property type="entry name" value="MotB-like_N_dom"/>
</dbReference>
<evidence type="ECO:0000256" key="4">
    <source>
        <dbReference type="ARBA" id="ARBA00022692"/>
    </source>
</evidence>
<gene>
    <name evidence="11" type="ORF">NYF23_00840</name>
</gene>
<keyword evidence="12" id="KW-1185">Reference proteome</keyword>
<dbReference type="Pfam" id="PF00691">
    <property type="entry name" value="OmpA"/>
    <property type="match status" value="1"/>
</dbReference>
<comment type="similarity">
    <text evidence="2">Belongs to the MotB family.</text>
</comment>
<evidence type="ECO:0000256" key="5">
    <source>
        <dbReference type="ARBA" id="ARBA00022989"/>
    </source>
</evidence>
<dbReference type="EMBL" id="CP103416">
    <property type="protein sequence ID" value="UVW35168.1"/>
    <property type="molecule type" value="Genomic_DNA"/>
</dbReference>
<evidence type="ECO:0000313" key="11">
    <source>
        <dbReference type="EMBL" id="UVW35168.1"/>
    </source>
</evidence>
<feature type="compositionally biased region" description="Low complexity" evidence="8">
    <location>
        <begin position="236"/>
        <end position="245"/>
    </location>
</feature>
<dbReference type="InterPro" id="IPR050330">
    <property type="entry name" value="Bact_OuterMem_StrucFunc"/>
</dbReference>
<feature type="domain" description="OmpA-like" evidence="10">
    <location>
        <begin position="278"/>
        <end position="399"/>
    </location>
</feature>
<evidence type="ECO:0000256" key="6">
    <source>
        <dbReference type="ARBA" id="ARBA00023136"/>
    </source>
</evidence>
<dbReference type="PROSITE" id="PS51123">
    <property type="entry name" value="OMPA_2"/>
    <property type="match status" value="1"/>
</dbReference>
<name>A0ABY5TMT9_9GAMM</name>
<dbReference type="Proteomes" id="UP001059934">
    <property type="component" value="Chromosome"/>
</dbReference>
<evidence type="ECO:0000256" key="8">
    <source>
        <dbReference type="SAM" id="MobiDB-lite"/>
    </source>
</evidence>
<dbReference type="InterPro" id="IPR006665">
    <property type="entry name" value="OmpA-like"/>
</dbReference>
<evidence type="ECO:0000259" key="10">
    <source>
        <dbReference type="PROSITE" id="PS51123"/>
    </source>
</evidence>
<feature type="transmembrane region" description="Helical" evidence="9">
    <location>
        <begin position="38"/>
        <end position="59"/>
    </location>
</feature>
<evidence type="ECO:0000256" key="2">
    <source>
        <dbReference type="ARBA" id="ARBA00008914"/>
    </source>
</evidence>
<sequence>MADDQELDQVPEGGGGVQEPSAPPPEECPPCKSGAPSWMATFADMATLLMAFFVLLLSFAEVNVPKFKQVAGSIASAFGVARIVPKISIPAATSLVTQEYTPSLAEATVIDQKRQRSEDITQKFVIKKTETEDADFKTQQEFRSVTEALAEQIEQGQVEVNIEDNKVVVELRADSASGGQDKDNEAPGGGGPISQTTIEVASKVIELQSKISTEIEVRKQQAASGEQSGGLESDSDSNQSSGGSADQRRQDIDDKYQQIRLSLAADINNGLAEVERDGDKIVVRLASQGSFVSGSSDLQPGFTGLLMRVGNSLSVTSGKVRVEGHTDNIPVAFSERFNSNWDLSAARSASVADFFADNSELDQSAITVAGFADTRPIESNNTAAGRARNRRIEVIVDGS</sequence>
<accession>A0ABY5TMT9</accession>
<keyword evidence="5 9" id="KW-1133">Transmembrane helix</keyword>
<dbReference type="CDD" id="cd07185">
    <property type="entry name" value="OmpA_C-like"/>
    <property type="match status" value="1"/>
</dbReference>
<proteinExistence type="inferred from homology"/>
<dbReference type="PANTHER" id="PTHR30329">
    <property type="entry name" value="STATOR ELEMENT OF FLAGELLAR MOTOR COMPLEX"/>
    <property type="match status" value="1"/>
</dbReference>
<dbReference type="InterPro" id="IPR036737">
    <property type="entry name" value="OmpA-like_sf"/>
</dbReference>
<dbReference type="PANTHER" id="PTHR30329:SF21">
    <property type="entry name" value="LIPOPROTEIN YIAD-RELATED"/>
    <property type="match status" value="1"/>
</dbReference>
<protein>
    <submittedName>
        <fullName evidence="11">OmpA family protein</fullName>
    </submittedName>
</protein>
<comment type="subcellular location">
    <subcellularLocation>
        <location evidence="1">Cell membrane</location>
        <topology evidence="1">Single-pass membrane protein</topology>
    </subcellularLocation>
</comment>
<reference evidence="11" key="1">
    <citation type="submission" date="2022-08" db="EMBL/GenBank/DDBJ databases">
        <title>Catabolic pathway analysis in culturable SAR92 clade bacteria reveals their overlooked roles in DMSP degradation in coastal seas.</title>
        <authorList>
            <person name="He X."/>
            <person name="Zhang X."/>
            <person name="Zhang Y."/>
        </authorList>
    </citation>
    <scope>NUCLEOTIDE SEQUENCE</scope>
    <source>
        <strain evidence="11">H455</strain>
    </source>
</reference>
<keyword evidence="6 7" id="KW-0472">Membrane</keyword>
<dbReference type="Gene3D" id="3.30.1330.60">
    <property type="entry name" value="OmpA-like domain"/>
    <property type="match status" value="1"/>
</dbReference>
<keyword evidence="3" id="KW-1003">Cell membrane</keyword>
<evidence type="ECO:0000313" key="12">
    <source>
        <dbReference type="Proteomes" id="UP001059934"/>
    </source>
</evidence>
<feature type="region of interest" description="Disordered" evidence="8">
    <location>
        <begin position="1"/>
        <end position="32"/>
    </location>
</feature>